<dbReference type="EMBL" id="JACGWJ010000021">
    <property type="protein sequence ID" value="KAL0335962.1"/>
    <property type="molecule type" value="Genomic_DNA"/>
</dbReference>
<feature type="region of interest" description="Disordered" evidence="9">
    <location>
        <begin position="1"/>
        <end position="30"/>
    </location>
</feature>
<evidence type="ECO:0000256" key="6">
    <source>
        <dbReference type="ARBA" id="ARBA00023157"/>
    </source>
</evidence>
<dbReference type="PANTHER" id="PTHR33044">
    <property type="entry name" value="BIFUNCTIONAL INHIBITOR/LIPID-TRANSFER PROTEIN/SEED STORAGE 2S ALBUMIN SUPERFAMILY PROTEIN-RELATED"/>
    <property type="match status" value="1"/>
</dbReference>
<keyword evidence="6" id="KW-1015">Disulfide bond</keyword>
<proteinExistence type="inferred from homology"/>
<keyword evidence="7" id="KW-0325">Glycoprotein</keyword>
<evidence type="ECO:0000256" key="3">
    <source>
        <dbReference type="ARBA" id="ARBA00022475"/>
    </source>
</evidence>
<dbReference type="InterPro" id="IPR016140">
    <property type="entry name" value="Bifunc_inhib/LTP/seed_store"/>
</dbReference>
<keyword evidence="8" id="KW-0449">Lipoprotein</keyword>
<dbReference type="InterPro" id="IPR036312">
    <property type="entry name" value="Bifun_inhib/LTP/seed_sf"/>
</dbReference>
<evidence type="ECO:0000256" key="9">
    <source>
        <dbReference type="SAM" id="MobiDB-lite"/>
    </source>
</evidence>
<keyword evidence="3" id="KW-1003">Cell membrane</keyword>
<evidence type="ECO:0000256" key="2">
    <source>
        <dbReference type="ARBA" id="ARBA00009748"/>
    </source>
</evidence>
<reference evidence="11" key="1">
    <citation type="submission" date="2020-06" db="EMBL/GenBank/DDBJ databases">
        <authorList>
            <person name="Li T."/>
            <person name="Hu X."/>
            <person name="Zhang T."/>
            <person name="Song X."/>
            <person name="Zhang H."/>
            <person name="Dai N."/>
            <person name="Sheng W."/>
            <person name="Hou X."/>
            <person name="Wei L."/>
        </authorList>
    </citation>
    <scope>NUCLEOTIDE SEQUENCE</scope>
    <source>
        <strain evidence="11">G02</strain>
        <tissue evidence="11">Leaf</tissue>
    </source>
</reference>
<comment type="subcellular location">
    <subcellularLocation>
        <location evidence="1">Cell membrane</location>
        <topology evidence="1">Lipid-anchor</topology>
        <topology evidence="1">GPI-anchor</topology>
    </subcellularLocation>
</comment>
<keyword evidence="4" id="KW-0336">GPI-anchor</keyword>
<feature type="domain" description="Bifunctional inhibitor/plant lipid transfer protein/seed storage helical" evidence="10">
    <location>
        <begin position="58"/>
        <end position="157"/>
    </location>
</feature>
<name>A0AAW2MXJ8_SESRA</name>
<evidence type="ECO:0000256" key="5">
    <source>
        <dbReference type="ARBA" id="ARBA00022729"/>
    </source>
</evidence>
<dbReference type="SUPFAM" id="SSF47699">
    <property type="entry name" value="Bifunctional inhibitor/lipid-transfer protein/seed storage 2S albumin"/>
    <property type="match status" value="1"/>
</dbReference>
<accession>A0AAW2MXJ8</accession>
<dbReference type="GO" id="GO:0005886">
    <property type="term" value="C:plasma membrane"/>
    <property type="evidence" value="ECO:0007669"/>
    <property type="project" value="UniProtKB-SubCell"/>
</dbReference>
<evidence type="ECO:0000256" key="8">
    <source>
        <dbReference type="ARBA" id="ARBA00023288"/>
    </source>
</evidence>
<keyword evidence="5" id="KW-0732">Signal</keyword>
<protein>
    <submittedName>
        <fullName evidence="11">Non-specific lipid transfer protein GPI-anchored 1</fullName>
    </submittedName>
</protein>
<dbReference type="Gene3D" id="1.10.110.10">
    <property type="entry name" value="Plant lipid-transfer and hydrophobic proteins"/>
    <property type="match status" value="1"/>
</dbReference>
<gene>
    <name evidence="11" type="ORF">Sradi_4808100</name>
</gene>
<feature type="region of interest" description="Disordered" evidence="9">
    <location>
        <begin position="172"/>
        <end position="211"/>
    </location>
</feature>
<dbReference type="InterPro" id="IPR043325">
    <property type="entry name" value="LTSS"/>
</dbReference>
<dbReference type="Pfam" id="PF14368">
    <property type="entry name" value="LTP_2"/>
    <property type="match status" value="1"/>
</dbReference>
<organism evidence="11">
    <name type="scientific">Sesamum radiatum</name>
    <name type="common">Black benniseed</name>
    <dbReference type="NCBI Taxonomy" id="300843"/>
    <lineage>
        <taxon>Eukaryota</taxon>
        <taxon>Viridiplantae</taxon>
        <taxon>Streptophyta</taxon>
        <taxon>Embryophyta</taxon>
        <taxon>Tracheophyta</taxon>
        <taxon>Spermatophyta</taxon>
        <taxon>Magnoliopsida</taxon>
        <taxon>eudicotyledons</taxon>
        <taxon>Gunneridae</taxon>
        <taxon>Pentapetalae</taxon>
        <taxon>asterids</taxon>
        <taxon>lamiids</taxon>
        <taxon>Lamiales</taxon>
        <taxon>Pedaliaceae</taxon>
        <taxon>Sesamum</taxon>
    </lineage>
</organism>
<comment type="caution">
    <text evidence="11">The sequence shown here is derived from an EMBL/GenBank/DDBJ whole genome shotgun (WGS) entry which is preliminary data.</text>
</comment>
<dbReference type="GO" id="GO:0098552">
    <property type="term" value="C:side of membrane"/>
    <property type="evidence" value="ECO:0007669"/>
    <property type="project" value="UniProtKB-KW"/>
</dbReference>
<comment type="similarity">
    <text evidence="2">Belongs to the plant LTP family.</text>
</comment>
<evidence type="ECO:0000256" key="7">
    <source>
        <dbReference type="ARBA" id="ARBA00023180"/>
    </source>
</evidence>
<dbReference type="CDD" id="cd00010">
    <property type="entry name" value="AAI_LTSS"/>
    <property type="match status" value="1"/>
</dbReference>
<reference evidence="11" key="2">
    <citation type="journal article" date="2024" name="Plant">
        <title>Genomic evolution and insights into agronomic trait innovations of Sesamum species.</title>
        <authorList>
            <person name="Miao H."/>
            <person name="Wang L."/>
            <person name="Qu L."/>
            <person name="Liu H."/>
            <person name="Sun Y."/>
            <person name="Le M."/>
            <person name="Wang Q."/>
            <person name="Wei S."/>
            <person name="Zheng Y."/>
            <person name="Lin W."/>
            <person name="Duan Y."/>
            <person name="Cao H."/>
            <person name="Xiong S."/>
            <person name="Wang X."/>
            <person name="Wei L."/>
            <person name="Li C."/>
            <person name="Ma Q."/>
            <person name="Ju M."/>
            <person name="Zhao R."/>
            <person name="Li G."/>
            <person name="Mu C."/>
            <person name="Tian Q."/>
            <person name="Mei H."/>
            <person name="Zhang T."/>
            <person name="Gao T."/>
            <person name="Zhang H."/>
        </authorList>
    </citation>
    <scope>NUCLEOTIDE SEQUENCE</scope>
    <source>
        <strain evidence="11">G02</strain>
    </source>
</reference>
<dbReference type="AlphaFoldDB" id="A0AAW2MXJ8"/>
<evidence type="ECO:0000256" key="1">
    <source>
        <dbReference type="ARBA" id="ARBA00004609"/>
    </source>
</evidence>
<evidence type="ECO:0000256" key="4">
    <source>
        <dbReference type="ARBA" id="ARBA00022622"/>
    </source>
</evidence>
<evidence type="ECO:0000259" key="10">
    <source>
        <dbReference type="Pfam" id="PF14368"/>
    </source>
</evidence>
<sequence>MPFHSSSQPPPPPPSNQHHPTPFQIPLDPQKPITSISQTMEVKKSSSTRWFLATLLCLAALGIAAVADDSIAEKCSSEFTKVTQCLPFVSSKAAVPSKECCDSVTDLKDTNPACICYIIQQIHNGSNAAVKSMGVQESRLLQLQSACKLANASVSECPKLLHLPPNSPDAAIFTNTNTSTATTTTPVATPSTSTSTTGSNGYWDKPQLADT</sequence>
<keyword evidence="4" id="KW-0472">Membrane</keyword>
<feature type="compositionally biased region" description="Low complexity" evidence="9">
    <location>
        <begin position="174"/>
        <end position="197"/>
    </location>
</feature>
<evidence type="ECO:0000313" key="11">
    <source>
        <dbReference type="EMBL" id="KAL0335962.1"/>
    </source>
</evidence>